<dbReference type="HOGENOM" id="CLU_696395_0_0_1"/>
<dbReference type="EMBL" id="AMGX01000005">
    <property type="protein sequence ID" value="EXJ72977.1"/>
    <property type="molecule type" value="Genomic_DNA"/>
</dbReference>
<evidence type="ECO:0000313" key="3">
    <source>
        <dbReference type="Proteomes" id="UP000019471"/>
    </source>
</evidence>
<dbReference type="OrthoDB" id="4153763at2759"/>
<feature type="region of interest" description="Disordered" evidence="1">
    <location>
        <begin position="112"/>
        <end position="165"/>
    </location>
</feature>
<feature type="compositionally biased region" description="Low complexity" evidence="1">
    <location>
        <begin position="136"/>
        <end position="154"/>
    </location>
</feature>
<reference evidence="2 3" key="1">
    <citation type="submission" date="2013-03" db="EMBL/GenBank/DDBJ databases">
        <title>The Genome Sequence of Cladophialophora psammophila CBS 110553.</title>
        <authorList>
            <consortium name="The Broad Institute Genomics Platform"/>
            <person name="Cuomo C."/>
            <person name="de Hoog S."/>
            <person name="Gorbushina A."/>
            <person name="Walker B."/>
            <person name="Young S.K."/>
            <person name="Zeng Q."/>
            <person name="Gargeya S."/>
            <person name="Fitzgerald M."/>
            <person name="Haas B."/>
            <person name="Abouelleil A."/>
            <person name="Allen A.W."/>
            <person name="Alvarado L."/>
            <person name="Arachchi H.M."/>
            <person name="Berlin A.M."/>
            <person name="Chapman S.B."/>
            <person name="Gainer-Dewar J."/>
            <person name="Goldberg J."/>
            <person name="Griggs A."/>
            <person name="Gujja S."/>
            <person name="Hansen M."/>
            <person name="Howarth C."/>
            <person name="Imamovic A."/>
            <person name="Ireland A."/>
            <person name="Larimer J."/>
            <person name="McCowan C."/>
            <person name="Murphy C."/>
            <person name="Pearson M."/>
            <person name="Poon T.W."/>
            <person name="Priest M."/>
            <person name="Roberts A."/>
            <person name="Saif S."/>
            <person name="Shea T."/>
            <person name="Sisk P."/>
            <person name="Sykes S."/>
            <person name="Wortman J."/>
            <person name="Nusbaum C."/>
            <person name="Birren B."/>
        </authorList>
    </citation>
    <scope>NUCLEOTIDE SEQUENCE [LARGE SCALE GENOMIC DNA]</scope>
    <source>
        <strain evidence="2 3">CBS 110553</strain>
    </source>
</reference>
<accession>W9WXP4</accession>
<name>W9WXP4_9EURO</name>
<dbReference type="RefSeq" id="XP_007742924.1">
    <property type="nucleotide sequence ID" value="XM_007744734.1"/>
</dbReference>
<proteinExistence type="predicted"/>
<feature type="region of interest" description="Disordered" evidence="1">
    <location>
        <begin position="236"/>
        <end position="283"/>
    </location>
</feature>
<evidence type="ECO:0000256" key="1">
    <source>
        <dbReference type="SAM" id="MobiDB-lite"/>
    </source>
</evidence>
<organism evidence="2 3">
    <name type="scientific">Cladophialophora psammophila CBS 110553</name>
    <dbReference type="NCBI Taxonomy" id="1182543"/>
    <lineage>
        <taxon>Eukaryota</taxon>
        <taxon>Fungi</taxon>
        <taxon>Dikarya</taxon>
        <taxon>Ascomycota</taxon>
        <taxon>Pezizomycotina</taxon>
        <taxon>Eurotiomycetes</taxon>
        <taxon>Chaetothyriomycetidae</taxon>
        <taxon>Chaetothyriales</taxon>
        <taxon>Herpotrichiellaceae</taxon>
        <taxon>Cladophialophora</taxon>
    </lineage>
</organism>
<feature type="compositionally biased region" description="Basic and acidic residues" evidence="1">
    <location>
        <begin position="117"/>
        <end position="126"/>
    </location>
</feature>
<evidence type="ECO:0000313" key="2">
    <source>
        <dbReference type="EMBL" id="EXJ72977.1"/>
    </source>
</evidence>
<feature type="compositionally biased region" description="Low complexity" evidence="1">
    <location>
        <begin position="245"/>
        <end position="265"/>
    </location>
</feature>
<keyword evidence="3" id="KW-1185">Reference proteome</keyword>
<gene>
    <name evidence="2" type="ORF">A1O5_04126</name>
</gene>
<comment type="caution">
    <text evidence="2">The sequence shown here is derived from an EMBL/GenBank/DDBJ whole genome shotgun (WGS) entry which is preliminary data.</text>
</comment>
<dbReference type="GeneID" id="19188851"/>
<protein>
    <submittedName>
        <fullName evidence="2">Uncharacterized protein</fullName>
    </submittedName>
</protein>
<sequence length="396" mass="44353">MPRLGGRDLIPLPPSGLVYGGAGGFYDEEDDINYPLPIQRRPPGVLLPRPTINDIQRDIPLPGFWPDPHTPYNLPVRFPTPPRGSTHHKQSMKFTPWILNLTSETHKCADFNLFRHPRPEPREQPPPRRGGGGRDGNATARRGIQQRQQQQQPQDQRRRRRGTVVLPIMPGPRRRIEFDVSVMTLSNVLYTPGAQYSELSWKLLAQQGFTRHILHHDHMHDVTHLSPARRPPAGGIEIGWRGVRRLPPSSSGSSRSNLARRGNSRYPDPRGPAPNDRCGRLDKESSVIRHRAVPGVDILWTGYDKFMDPRHLHVHMTAAAMVDVRLFSWGVEMGVVGRSADFRGVVKWIGPHDDGDGDGSRSGEADVNGDEDLFRKIVQGGLRAAEQLGVVQPSRG</sequence>
<dbReference type="Proteomes" id="UP000019471">
    <property type="component" value="Unassembled WGS sequence"/>
</dbReference>
<dbReference type="AlphaFoldDB" id="W9WXP4"/>